<feature type="region of interest" description="Disordered" evidence="1">
    <location>
        <begin position="128"/>
        <end position="175"/>
    </location>
</feature>
<evidence type="ECO:0000256" key="1">
    <source>
        <dbReference type="SAM" id="MobiDB-lite"/>
    </source>
</evidence>
<dbReference type="OrthoDB" id="8063529at2759"/>
<feature type="compositionally biased region" description="Basic residues" evidence="1">
    <location>
        <begin position="131"/>
        <end position="143"/>
    </location>
</feature>
<dbReference type="AlphaFoldDB" id="A0A8S3V8C0"/>
<dbReference type="GO" id="GO:0140078">
    <property type="term" value="F:class I DNA-(apurinic or apyrimidinic site) endonuclease activity"/>
    <property type="evidence" value="ECO:0007669"/>
    <property type="project" value="UniProtKB-EC"/>
</dbReference>
<keyword evidence="3" id="KW-1185">Reference proteome</keyword>
<gene>
    <name evidence="2" type="ORF">MEDL_61715</name>
</gene>
<evidence type="ECO:0000313" key="3">
    <source>
        <dbReference type="Proteomes" id="UP000683360"/>
    </source>
</evidence>
<feature type="compositionally biased region" description="Basic and acidic residues" evidence="1">
    <location>
        <begin position="148"/>
        <end position="161"/>
    </location>
</feature>
<comment type="caution">
    <text evidence="2">The sequence shown here is derived from an EMBL/GenBank/DDBJ whole genome shotgun (WGS) entry which is preliminary data.</text>
</comment>
<dbReference type="Gene3D" id="3.60.10.10">
    <property type="entry name" value="Endonuclease/exonuclease/phosphatase"/>
    <property type="match status" value="1"/>
</dbReference>
<keyword evidence="2" id="KW-0456">Lyase</keyword>
<dbReference type="InterPro" id="IPR036691">
    <property type="entry name" value="Endo/exonu/phosph_ase_sf"/>
</dbReference>
<dbReference type="EC" id="4.2.99.18" evidence="2"/>
<dbReference type="Gene3D" id="1.10.10.60">
    <property type="entry name" value="Homeodomain-like"/>
    <property type="match status" value="1"/>
</dbReference>
<proteinExistence type="predicted"/>
<sequence length="239" mass="27415">MEEHQYDGSAVVDYCIVSNNMLKNVCFFTVKDFTVHSDHCPINVCLSLNFSQVQQKVGRPIPKGLHWNNAVQKCYTEMMLSKEVESNVQSFLSKDRVPQRNGVDEATEDLTDIFHNILDKLRSHLNLPKGNRFKSKKRKRKKSSLGFDKPDSDLDKHDRAEVAGSSKVPISKSAMDKTTSCTSIKTWKPQEVKKLIDVKVQNDFRFNKPGTKKKIIWQDIAEEINKDGSTFTFQQCEQK</sequence>
<protein>
    <submittedName>
        <fullName evidence="2">APEX1</fullName>
        <ecNumber evidence="2">4.2.99.18</ecNumber>
    </submittedName>
</protein>
<reference evidence="2" key="1">
    <citation type="submission" date="2021-03" db="EMBL/GenBank/DDBJ databases">
        <authorList>
            <person name="Bekaert M."/>
        </authorList>
    </citation>
    <scope>NUCLEOTIDE SEQUENCE</scope>
</reference>
<accession>A0A8S3V8C0</accession>
<dbReference type="EMBL" id="CAJPWZ010003023">
    <property type="protein sequence ID" value="CAG2249995.1"/>
    <property type="molecule type" value="Genomic_DNA"/>
</dbReference>
<organism evidence="2 3">
    <name type="scientific">Mytilus edulis</name>
    <name type="common">Blue mussel</name>
    <dbReference type="NCBI Taxonomy" id="6550"/>
    <lineage>
        <taxon>Eukaryota</taxon>
        <taxon>Metazoa</taxon>
        <taxon>Spiralia</taxon>
        <taxon>Lophotrochozoa</taxon>
        <taxon>Mollusca</taxon>
        <taxon>Bivalvia</taxon>
        <taxon>Autobranchia</taxon>
        <taxon>Pteriomorphia</taxon>
        <taxon>Mytilida</taxon>
        <taxon>Mytiloidea</taxon>
        <taxon>Mytilidae</taxon>
        <taxon>Mytilinae</taxon>
        <taxon>Mytilus</taxon>
    </lineage>
</organism>
<name>A0A8S3V8C0_MYTED</name>
<evidence type="ECO:0000313" key="2">
    <source>
        <dbReference type="EMBL" id="CAG2249995.1"/>
    </source>
</evidence>
<dbReference type="Proteomes" id="UP000683360">
    <property type="component" value="Unassembled WGS sequence"/>
</dbReference>